<dbReference type="PANTHER" id="PTHR44520">
    <property type="entry name" value="RESPONSE REGULATOR RCP1-RELATED"/>
    <property type="match status" value="1"/>
</dbReference>
<dbReference type="InterPro" id="IPR001789">
    <property type="entry name" value="Sig_transdc_resp-reg_receiver"/>
</dbReference>
<dbReference type="RefSeq" id="WP_119671652.1">
    <property type="nucleotide sequence ID" value="NZ_QXED01000016.1"/>
</dbReference>
<feature type="domain" description="Response regulatory" evidence="2">
    <location>
        <begin position="4"/>
        <end position="125"/>
    </location>
</feature>
<reference evidence="3 4" key="1">
    <citation type="submission" date="2018-08" db="EMBL/GenBank/DDBJ databases">
        <title>Fibrisoma montanum sp. nov., isolated from Danxia mountain soil.</title>
        <authorList>
            <person name="Huang Y."/>
        </authorList>
    </citation>
    <scope>NUCLEOTIDE SEQUENCE [LARGE SCALE GENOMIC DNA]</scope>
    <source>
        <strain evidence="3 4">HYT19</strain>
    </source>
</reference>
<dbReference type="SUPFAM" id="SSF52172">
    <property type="entry name" value="CheY-like"/>
    <property type="match status" value="1"/>
</dbReference>
<evidence type="ECO:0000256" key="1">
    <source>
        <dbReference type="PROSITE-ProRule" id="PRU00169"/>
    </source>
</evidence>
<protein>
    <submittedName>
        <fullName evidence="3">Response regulator</fullName>
    </submittedName>
</protein>
<dbReference type="PROSITE" id="PS50110">
    <property type="entry name" value="RESPONSE_REGULATORY"/>
    <property type="match status" value="1"/>
</dbReference>
<proteinExistence type="predicted"/>
<dbReference type="SMART" id="SM00448">
    <property type="entry name" value="REC"/>
    <property type="match status" value="1"/>
</dbReference>
<dbReference type="InterPro" id="IPR011006">
    <property type="entry name" value="CheY-like_superfamily"/>
</dbReference>
<gene>
    <name evidence="3" type="ORF">DYU11_31065</name>
</gene>
<keyword evidence="1" id="KW-0597">Phosphoprotein</keyword>
<evidence type="ECO:0000313" key="4">
    <source>
        <dbReference type="Proteomes" id="UP000283523"/>
    </source>
</evidence>
<dbReference type="OrthoDB" id="957707at2"/>
<dbReference type="InterPro" id="IPR052893">
    <property type="entry name" value="TCS_response_regulator"/>
</dbReference>
<keyword evidence="4" id="KW-1185">Reference proteome</keyword>
<evidence type="ECO:0000313" key="3">
    <source>
        <dbReference type="EMBL" id="RIV17686.1"/>
    </source>
</evidence>
<dbReference type="CDD" id="cd17557">
    <property type="entry name" value="REC_Rcp-like"/>
    <property type="match status" value="1"/>
</dbReference>
<comment type="caution">
    <text evidence="3">The sequence shown here is derived from an EMBL/GenBank/DDBJ whole genome shotgun (WGS) entry which is preliminary data.</text>
</comment>
<sequence>MKQIIYLVDDDEDDCYLAQRALHPQANCDFSVFGDGHALINFLTTHPATPLPTLILLDLNMPLLNGFETLRMLKANAEWAKIPVVVLTTSDHPDDRARCYALGADAFLTKPADYRSLNEVLASVSSCWRSVLEQSHNV</sequence>
<name>A0A418LWH3_9BACT</name>
<accession>A0A418LWH3</accession>
<dbReference type="AlphaFoldDB" id="A0A418LWH3"/>
<organism evidence="3 4">
    <name type="scientific">Fibrisoma montanum</name>
    <dbReference type="NCBI Taxonomy" id="2305895"/>
    <lineage>
        <taxon>Bacteria</taxon>
        <taxon>Pseudomonadati</taxon>
        <taxon>Bacteroidota</taxon>
        <taxon>Cytophagia</taxon>
        <taxon>Cytophagales</taxon>
        <taxon>Spirosomataceae</taxon>
        <taxon>Fibrisoma</taxon>
    </lineage>
</organism>
<evidence type="ECO:0000259" key="2">
    <source>
        <dbReference type="PROSITE" id="PS50110"/>
    </source>
</evidence>
<feature type="modified residue" description="4-aspartylphosphate" evidence="1">
    <location>
        <position position="58"/>
    </location>
</feature>
<dbReference type="GO" id="GO:0000160">
    <property type="term" value="P:phosphorelay signal transduction system"/>
    <property type="evidence" value="ECO:0007669"/>
    <property type="project" value="InterPro"/>
</dbReference>
<dbReference type="EMBL" id="QXED01000016">
    <property type="protein sequence ID" value="RIV17686.1"/>
    <property type="molecule type" value="Genomic_DNA"/>
</dbReference>
<dbReference type="Gene3D" id="3.40.50.2300">
    <property type="match status" value="1"/>
</dbReference>
<dbReference type="Proteomes" id="UP000283523">
    <property type="component" value="Unassembled WGS sequence"/>
</dbReference>
<dbReference type="Pfam" id="PF00072">
    <property type="entry name" value="Response_reg"/>
    <property type="match status" value="1"/>
</dbReference>